<dbReference type="GO" id="GO:0005886">
    <property type="term" value="C:plasma membrane"/>
    <property type="evidence" value="ECO:0007669"/>
    <property type="project" value="UniProtKB-SubCell"/>
</dbReference>
<dbReference type="GO" id="GO:0009847">
    <property type="term" value="P:spore germination"/>
    <property type="evidence" value="ECO:0007669"/>
    <property type="project" value="UniProtKB-UniRule"/>
</dbReference>
<keyword evidence="7" id="KW-1185">Reference proteome</keyword>
<evidence type="ECO:0000313" key="6">
    <source>
        <dbReference type="EMBL" id="TXL61618.1"/>
    </source>
</evidence>
<feature type="transmembrane region" description="Helical" evidence="5">
    <location>
        <begin position="288"/>
        <end position="310"/>
    </location>
</feature>
<dbReference type="PIRSF" id="PIRSF005690">
    <property type="entry name" value="GerBA"/>
    <property type="match status" value="1"/>
</dbReference>
<dbReference type="PANTHER" id="PTHR22550:SF5">
    <property type="entry name" value="LEUCINE ZIPPER PROTEIN 4"/>
    <property type="match status" value="1"/>
</dbReference>
<dbReference type="RefSeq" id="WP_147669010.1">
    <property type="nucleotide sequence ID" value="NZ_VDUW01000011.1"/>
</dbReference>
<dbReference type="InterPro" id="IPR050768">
    <property type="entry name" value="UPF0353/GerABKA_families"/>
</dbReference>
<dbReference type="OrthoDB" id="9772630at2"/>
<comment type="caution">
    <text evidence="6">The sequence shown here is derived from an EMBL/GenBank/DDBJ whole genome shotgun (WGS) entry which is preliminary data.</text>
</comment>
<dbReference type="PANTHER" id="PTHR22550">
    <property type="entry name" value="SPORE GERMINATION PROTEIN"/>
    <property type="match status" value="1"/>
</dbReference>
<keyword evidence="5" id="KW-1133">Transmembrane helix</keyword>
<comment type="subcellular location">
    <subcellularLocation>
        <location evidence="4">Cell membrane</location>
    </subcellularLocation>
    <subcellularLocation>
        <location evidence="1">Membrane</location>
        <topology evidence="1">Multi-pass membrane protein</topology>
    </subcellularLocation>
</comment>
<feature type="transmembrane region" description="Helical" evidence="5">
    <location>
        <begin position="385"/>
        <end position="404"/>
    </location>
</feature>
<evidence type="ECO:0000256" key="1">
    <source>
        <dbReference type="ARBA" id="ARBA00004141"/>
    </source>
</evidence>
<proteinExistence type="inferred from homology"/>
<sequence>MKRRQQNKDKSKTSHEITRETLQQLFKKSADITFQDYYFQNHKVTFVTCESMVDEQLLYQVIIEKVEAFFKSERKLNKEDIRNYLHLPELQKIKNKDDAITMVYSGYVLLYFEDDQMLFASNITNKPNRQPEETKTEVSIKGPRDNFIEDISVNIALVRKRMPTNSLCVEKTTVGKRTKTNVALLYMDDIANKTILNGIRNKLEQIDVDIVFSPNLLMEHIDKNSRLFPRHDYTGRPDLAIQALVRGRVVILVDGGSYATILPVNLFLLFKTIEDNEYPTLYGSFERLLRIIGVLLGALLPAFWLALTTFHQDQLPLLLLAKVVESRTGLPLPSTVEMLIMLIMFELFREAGLRLPEAIGGTLSVVGGLIIGDAAIRSGITSPSMVVVIATSTVATFTLLNQSFVGAVSLLRFSSIIATAIFGLFGFFMSLFFTILYLANIRIFGVPYMNIAANLSWNKVKHTIFRPLQKDYKKRPESLKPIDDTRISEKYE</sequence>
<evidence type="ECO:0000313" key="7">
    <source>
        <dbReference type="Proteomes" id="UP000321574"/>
    </source>
</evidence>
<dbReference type="Proteomes" id="UP000321574">
    <property type="component" value="Unassembled WGS sequence"/>
</dbReference>
<reference evidence="6 7" key="1">
    <citation type="submission" date="2019-06" db="EMBL/GenBank/DDBJ databases">
        <title>Cerasibacillus sp. nov., isolated from maize field.</title>
        <authorList>
            <person name="Lin S.-Y."/>
            <person name="Tsai C.-F."/>
            <person name="Young C.-C."/>
        </authorList>
    </citation>
    <scope>NUCLEOTIDE SEQUENCE [LARGE SCALE GENOMIC DNA]</scope>
    <source>
        <strain evidence="6 7">CC-CFT480</strain>
    </source>
</reference>
<gene>
    <name evidence="6" type="ORF">FHP05_13070</name>
</gene>
<evidence type="ECO:0000256" key="3">
    <source>
        <dbReference type="ARBA" id="ARBA00023136"/>
    </source>
</evidence>
<name>A0A5C8NK26_9BACI</name>
<dbReference type="EMBL" id="VDUW01000011">
    <property type="protein sequence ID" value="TXL61618.1"/>
    <property type="molecule type" value="Genomic_DNA"/>
</dbReference>
<keyword evidence="5" id="KW-0812">Transmembrane</keyword>
<comment type="similarity">
    <text evidence="2 4">Belongs to the GerABKA family.</text>
</comment>
<dbReference type="Pfam" id="PF03323">
    <property type="entry name" value="GerA"/>
    <property type="match status" value="1"/>
</dbReference>
<keyword evidence="3 4" id="KW-0472">Membrane</keyword>
<dbReference type="AlphaFoldDB" id="A0A5C8NK26"/>
<protein>
    <submittedName>
        <fullName evidence="6">Spore germination protein</fullName>
    </submittedName>
</protein>
<evidence type="ECO:0000256" key="5">
    <source>
        <dbReference type="SAM" id="Phobius"/>
    </source>
</evidence>
<evidence type="ECO:0000256" key="2">
    <source>
        <dbReference type="ARBA" id="ARBA00005278"/>
    </source>
</evidence>
<feature type="transmembrane region" description="Helical" evidence="5">
    <location>
        <begin position="416"/>
        <end position="439"/>
    </location>
</feature>
<accession>A0A5C8NK26</accession>
<organism evidence="6 7">
    <name type="scientific">Cerasibacillus terrae</name>
    <dbReference type="NCBI Taxonomy" id="2498845"/>
    <lineage>
        <taxon>Bacteria</taxon>
        <taxon>Bacillati</taxon>
        <taxon>Bacillota</taxon>
        <taxon>Bacilli</taxon>
        <taxon>Bacillales</taxon>
        <taxon>Bacillaceae</taxon>
        <taxon>Cerasibacillus</taxon>
    </lineage>
</organism>
<evidence type="ECO:0000256" key="4">
    <source>
        <dbReference type="PIRNR" id="PIRNR005690"/>
    </source>
</evidence>
<dbReference type="InterPro" id="IPR004995">
    <property type="entry name" value="Spore_Ger"/>
</dbReference>